<dbReference type="GO" id="GO:0015556">
    <property type="term" value="F:C4-dicarboxylate transmembrane transporter activity"/>
    <property type="evidence" value="ECO:0007669"/>
    <property type="project" value="UniProtKB-ARBA"/>
</dbReference>
<evidence type="ECO:0000313" key="9">
    <source>
        <dbReference type="Proteomes" id="UP001174909"/>
    </source>
</evidence>
<name>A0AA35XCE2_GEOBA</name>
<dbReference type="PANTHER" id="PTHR10283:SF82">
    <property type="entry name" value="SOLUTE CARRIER FAMILY 13 MEMBER 2"/>
    <property type="match status" value="1"/>
</dbReference>
<keyword evidence="4 7" id="KW-1133">Transmembrane helix</keyword>
<dbReference type="Proteomes" id="UP001174909">
    <property type="component" value="Unassembled WGS sequence"/>
</dbReference>
<proteinExistence type="inferred from homology"/>
<dbReference type="GO" id="GO:0005310">
    <property type="term" value="F:dicarboxylic acid transmembrane transporter activity"/>
    <property type="evidence" value="ECO:0007669"/>
    <property type="project" value="UniProtKB-ARBA"/>
</dbReference>
<dbReference type="InterPro" id="IPR001898">
    <property type="entry name" value="SLC13A/DASS"/>
</dbReference>
<keyword evidence="9" id="KW-1185">Reference proteome</keyword>
<dbReference type="PANTHER" id="PTHR10283">
    <property type="entry name" value="SOLUTE CARRIER FAMILY 13 MEMBER"/>
    <property type="match status" value="1"/>
</dbReference>
<evidence type="ECO:0000256" key="3">
    <source>
        <dbReference type="ARBA" id="ARBA00022692"/>
    </source>
</evidence>
<feature type="transmembrane region" description="Helical" evidence="7">
    <location>
        <begin position="480"/>
        <end position="498"/>
    </location>
</feature>
<feature type="region of interest" description="Disordered" evidence="6">
    <location>
        <begin position="233"/>
        <end position="278"/>
    </location>
</feature>
<feature type="transmembrane region" description="Helical" evidence="7">
    <location>
        <begin position="433"/>
        <end position="451"/>
    </location>
</feature>
<gene>
    <name evidence="8" type="ORF">GBAR_LOCUS26097</name>
</gene>
<feature type="transmembrane region" description="Helical" evidence="7">
    <location>
        <begin position="178"/>
        <end position="199"/>
    </location>
</feature>
<evidence type="ECO:0000256" key="1">
    <source>
        <dbReference type="ARBA" id="ARBA00004141"/>
    </source>
</evidence>
<evidence type="ECO:0000256" key="2">
    <source>
        <dbReference type="ARBA" id="ARBA00006772"/>
    </source>
</evidence>
<comment type="subcellular location">
    <subcellularLocation>
        <location evidence="1">Membrane</location>
        <topology evidence="1">Multi-pass membrane protein</topology>
    </subcellularLocation>
</comment>
<feature type="transmembrane region" description="Helical" evidence="7">
    <location>
        <begin position="152"/>
        <end position="172"/>
    </location>
</feature>
<protein>
    <submittedName>
        <fullName evidence="8">Solute carrier family 13 member 3</fullName>
    </submittedName>
</protein>
<feature type="transmembrane region" description="Helical" evidence="7">
    <location>
        <begin position="54"/>
        <end position="74"/>
    </location>
</feature>
<feature type="transmembrane region" description="Helical" evidence="7">
    <location>
        <begin position="395"/>
        <end position="413"/>
    </location>
</feature>
<dbReference type="Pfam" id="PF00939">
    <property type="entry name" value="Na_sulph_symp"/>
    <property type="match status" value="1"/>
</dbReference>
<keyword evidence="3 7" id="KW-0812">Transmembrane</keyword>
<organism evidence="8 9">
    <name type="scientific">Geodia barretti</name>
    <name type="common">Barrett's horny sponge</name>
    <dbReference type="NCBI Taxonomy" id="519541"/>
    <lineage>
        <taxon>Eukaryota</taxon>
        <taxon>Metazoa</taxon>
        <taxon>Porifera</taxon>
        <taxon>Demospongiae</taxon>
        <taxon>Heteroscleromorpha</taxon>
        <taxon>Tetractinellida</taxon>
        <taxon>Astrophorina</taxon>
        <taxon>Geodiidae</taxon>
        <taxon>Geodia</taxon>
    </lineage>
</organism>
<feature type="compositionally biased region" description="Basic and acidic residues" evidence="6">
    <location>
        <begin position="243"/>
        <end position="256"/>
    </location>
</feature>
<evidence type="ECO:0000256" key="5">
    <source>
        <dbReference type="ARBA" id="ARBA00023136"/>
    </source>
</evidence>
<comment type="similarity">
    <text evidence="2">Belongs to the SLC13A/DASS transporter (TC 2.A.47) family. NADC subfamily.</text>
</comment>
<feature type="transmembrane region" description="Helical" evidence="7">
    <location>
        <begin position="329"/>
        <end position="356"/>
    </location>
</feature>
<feature type="transmembrane region" description="Helical" evidence="7">
    <location>
        <begin position="287"/>
        <end position="309"/>
    </location>
</feature>
<evidence type="ECO:0000256" key="6">
    <source>
        <dbReference type="SAM" id="MobiDB-lite"/>
    </source>
</evidence>
<dbReference type="GO" id="GO:0005886">
    <property type="term" value="C:plasma membrane"/>
    <property type="evidence" value="ECO:0007669"/>
    <property type="project" value="TreeGrafter"/>
</dbReference>
<dbReference type="CDD" id="cd01115">
    <property type="entry name" value="SLC13_permease"/>
    <property type="match status" value="1"/>
</dbReference>
<feature type="transmembrane region" description="Helical" evidence="7">
    <location>
        <begin position="596"/>
        <end position="618"/>
    </location>
</feature>
<feature type="transmembrane region" description="Helical" evidence="7">
    <location>
        <begin position="81"/>
        <end position="110"/>
    </location>
</feature>
<feature type="transmembrane region" description="Helical" evidence="7">
    <location>
        <begin position="521"/>
        <end position="550"/>
    </location>
</feature>
<feature type="transmembrane region" description="Helical" evidence="7">
    <location>
        <begin position="562"/>
        <end position="581"/>
    </location>
</feature>
<evidence type="ECO:0000256" key="7">
    <source>
        <dbReference type="SAM" id="Phobius"/>
    </source>
</evidence>
<keyword evidence="5 7" id="KW-0472">Membrane</keyword>
<feature type="transmembrane region" description="Helical" evidence="7">
    <location>
        <begin position="122"/>
        <end position="143"/>
    </location>
</feature>
<dbReference type="AlphaFoldDB" id="A0AA35XCE2"/>
<evidence type="ECO:0000313" key="8">
    <source>
        <dbReference type="EMBL" id="CAI8047246.1"/>
    </source>
</evidence>
<reference evidence="8" key="1">
    <citation type="submission" date="2023-03" db="EMBL/GenBank/DDBJ databases">
        <authorList>
            <person name="Steffen K."/>
            <person name="Cardenas P."/>
        </authorList>
    </citation>
    <scope>NUCLEOTIDE SEQUENCE</scope>
</reference>
<dbReference type="EMBL" id="CASHTH010003622">
    <property type="protein sequence ID" value="CAI8047246.1"/>
    <property type="molecule type" value="Genomic_DNA"/>
</dbReference>
<feature type="region of interest" description="Disordered" evidence="6">
    <location>
        <begin position="1"/>
        <end position="41"/>
    </location>
</feature>
<sequence>MASEGGSSDVESDHGTDLLTSRPRHSEKDDEEEEQERGGNEKRTVRVLHCLRRWWKTIVILGTPLLLSPLPLSLHSTEAMAAYAIAIIAVYWVTEALPLAVTALLPIWLFPALGVLSARDTASNYLSDTNMLFVGGLMVAVAIEKWNLHKRIALLVLLAVGSSPRWLLLGFMGTTAFLSMWMSNTAVAAMMLAIAHAVLQELEEDSSSHSNGGGLPQSAVKILYSKRYSEDSGETNEEVSVEIGREGREGGERDEANASLLGSREMESGGQRSEGEDDSSLRRLARVLVLGVAYAANIGGTATLTGTGPNIVLSGLSVSLFPESGGINFGLWFVFATPAMVLTLLLSWLYLSLLFCDDSFVWVKKKLLKRRVRFQSGRAKRVIREQYRLLGRIKYAEVVVLGLFVLLALLWLFREPRFIPGWASVFRSSGGASYFSDSSTAMFVVFLMFIIPSRPPCWGKGGGGNGNGTLLDWNTVQSKLAWNVVILLGAGLALSAGAKESGLSSWVGHQLLSLRDFPTPAISLCISIIIAGVTEVMSNVATTTLFLPVLAQLAVELGVNPLYFMIPATVSASYAFMLPVATPPNAMAFSYGYLKVYHMVLTGVLMNLLGVGIVTLFLNTTGRLIFHLDTFPSWATNITSPPVCLQWTALNETFYSSANTG</sequence>
<comment type="caution">
    <text evidence="8">The sequence shown here is derived from an EMBL/GenBank/DDBJ whole genome shotgun (WGS) entry which is preliminary data.</text>
</comment>
<accession>A0AA35XCE2</accession>
<evidence type="ECO:0000256" key="4">
    <source>
        <dbReference type="ARBA" id="ARBA00022989"/>
    </source>
</evidence>